<dbReference type="Pfam" id="PF02779">
    <property type="entry name" value="Transket_pyr"/>
    <property type="match status" value="1"/>
</dbReference>
<keyword evidence="1" id="KW-0786">Thiamine pyrophosphate</keyword>
<accession>X0XP90</accession>
<dbReference type="InterPro" id="IPR005475">
    <property type="entry name" value="Transketolase-like_Pyr-bd"/>
</dbReference>
<evidence type="ECO:0000259" key="2">
    <source>
        <dbReference type="SMART" id="SM00861"/>
    </source>
</evidence>
<sequence>MGQDKSAFLIGQGVKSPWYVGNTARGLLERFGSERVIDTPVSENAVTGSAVGAALVGMRPVVVHPRVDFMMYALDPIINEAANWHYMFGGKLSVPVVIWGIINRGGEQAAQHSQALHALFAHIPGLKVVMPSTPYDAKGLMIAAIRDDNPVVYLDDRWSYEIEGEVPEEIYEVPIGKAVIRKEGEDVTLVAASYMVHNALHAAE</sequence>
<proteinExistence type="predicted"/>
<dbReference type="PANTHER" id="PTHR43257:SF2">
    <property type="entry name" value="PYRUVATE DEHYDROGENASE E1 COMPONENT SUBUNIT BETA"/>
    <property type="match status" value="1"/>
</dbReference>
<dbReference type="InterPro" id="IPR029061">
    <property type="entry name" value="THDP-binding"/>
</dbReference>
<dbReference type="SMART" id="SM00861">
    <property type="entry name" value="Transket_pyr"/>
    <property type="match status" value="1"/>
</dbReference>
<organism evidence="3">
    <name type="scientific">marine sediment metagenome</name>
    <dbReference type="NCBI Taxonomy" id="412755"/>
    <lineage>
        <taxon>unclassified sequences</taxon>
        <taxon>metagenomes</taxon>
        <taxon>ecological metagenomes</taxon>
    </lineage>
</organism>
<name>X0XP90_9ZZZZ</name>
<dbReference type="AlphaFoldDB" id="X0XP90"/>
<dbReference type="Gene3D" id="3.40.50.920">
    <property type="match status" value="1"/>
</dbReference>
<feature type="non-terminal residue" evidence="3">
    <location>
        <position position="204"/>
    </location>
</feature>
<dbReference type="InterPro" id="IPR009014">
    <property type="entry name" value="Transketo_C/PFOR_II"/>
</dbReference>
<feature type="domain" description="Transketolase-like pyrimidine-binding" evidence="2">
    <location>
        <begin position="1"/>
        <end position="162"/>
    </location>
</feature>
<evidence type="ECO:0000313" key="3">
    <source>
        <dbReference type="EMBL" id="GAG44969.1"/>
    </source>
</evidence>
<dbReference type="SUPFAM" id="SSF52518">
    <property type="entry name" value="Thiamin diphosphate-binding fold (THDP-binding)"/>
    <property type="match status" value="1"/>
</dbReference>
<dbReference type="CDD" id="cd07036">
    <property type="entry name" value="TPP_PYR_E1-PDHc-beta_like"/>
    <property type="match status" value="1"/>
</dbReference>
<comment type="caution">
    <text evidence="3">The sequence shown here is derived from an EMBL/GenBank/DDBJ whole genome shotgun (WGS) entry which is preliminary data.</text>
</comment>
<dbReference type="EMBL" id="BARS01055365">
    <property type="protein sequence ID" value="GAG44969.1"/>
    <property type="molecule type" value="Genomic_DNA"/>
</dbReference>
<protein>
    <recommendedName>
        <fullName evidence="2">Transketolase-like pyrimidine-binding domain-containing protein</fullName>
    </recommendedName>
</protein>
<dbReference type="PANTHER" id="PTHR43257">
    <property type="entry name" value="PYRUVATE DEHYDROGENASE E1 COMPONENT BETA SUBUNIT"/>
    <property type="match status" value="1"/>
</dbReference>
<reference evidence="3" key="1">
    <citation type="journal article" date="2014" name="Front. Microbiol.">
        <title>High frequency of phylogenetically diverse reductive dehalogenase-homologous genes in deep subseafloor sedimentary metagenomes.</title>
        <authorList>
            <person name="Kawai M."/>
            <person name="Futagami T."/>
            <person name="Toyoda A."/>
            <person name="Takaki Y."/>
            <person name="Nishi S."/>
            <person name="Hori S."/>
            <person name="Arai W."/>
            <person name="Tsubouchi T."/>
            <person name="Morono Y."/>
            <person name="Uchiyama I."/>
            <person name="Ito T."/>
            <person name="Fujiyama A."/>
            <person name="Inagaki F."/>
            <person name="Takami H."/>
        </authorList>
    </citation>
    <scope>NUCLEOTIDE SEQUENCE</scope>
    <source>
        <strain evidence="3">Expedition CK06-06</strain>
    </source>
</reference>
<dbReference type="Gene3D" id="3.40.50.970">
    <property type="match status" value="1"/>
</dbReference>
<gene>
    <name evidence="3" type="ORF">S01H1_81756</name>
</gene>
<evidence type="ECO:0000256" key="1">
    <source>
        <dbReference type="ARBA" id="ARBA00023052"/>
    </source>
</evidence>